<evidence type="ECO:0000256" key="6">
    <source>
        <dbReference type="ARBA" id="ARBA00029543"/>
    </source>
</evidence>
<feature type="region of interest" description="Disordered" evidence="8">
    <location>
        <begin position="69"/>
        <end position="107"/>
    </location>
</feature>
<keyword evidence="1" id="KW-0540">Nuclease</keyword>
<evidence type="ECO:0000256" key="3">
    <source>
        <dbReference type="ARBA" id="ARBA00023239"/>
    </source>
</evidence>
<dbReference type="Pfam" id="PF09749">
    <property type="entry name" value="HVSL"/>
    <property type="match status" value="1"/>
</dbReference>
<name>A0A0A9W5M9_LYGHE</name>
<dbReference type="PANTHER" id="PTHR13522:SF3">
    <property type="entry name" value="U6 SNRNA PHOSPHODIESTERASE 1"/>
    <property type="match status" value="1"/>
</dbReference>
<dbReference type="GO" id="GO:0000175">
    <property type="term" value="F:3'-5'-RNA exonuclease activity"/>
    <property type="evidence" value="ECO:0007669"/>
    <property type="project" value="TreeGrafter"/>
</dbReference>
<dbReference type="AlphaFoldDB" id="A0A0A9W5M9"/>
<proteinExistence type="inferred from homology"/>
<reference evidence="9" key="1">
    <citation type="journal article" date="2014" name="PLoS ONE">
        <title>Transcriptome-Based Identification of ABC Transporters in the Western Tarnished Plant Bug Lygus hesperus.</title>
        <authorList>
            <person name="Hull J.J."/>
            <person name="Chaney K."/>
            <person name="Geib S.M."/>
            <person name="Fabrick J.A."/>
            <person name="Brent C.S."/>
            <person name="Walsh D."/>
            <person name="Lavine L.C."/>
        </authorList>
    </citation>
    <scope>NUCLEOTIDE SEQUENCE</scope>
</reference>
<sequence>PTLLIRTHLHLSVIYRIKFKSFRQVKFFGVAKFVRGTAFQLGPSAGNVFSEMSNGLKLLSGYGSDEEDAEEKQRLPLPDSLKENFPPPFEDEVIDDPEQHDGRSRRYPHQRGNWNSIVYIPYQRDVPFDLLCDQIIDHCNPTVALKKIQEPHVSLTRTFVLLYHWIDSFVSSVKGSLQTFSRFDLQFDGLKVYCNEDNSRTFLALTVGFGKMEIYKTVQLLDKVLGEYKLHPFYDEASFHMSIVWALGNKKTELESMIPELNKIFDASLNDNLDLTIPITNYICKIGHKIYNLKLL</sequence>
<accession>A0A0A9W5M9</accession>
<dbReference type="PANTHER" id="PTHR13522">
    <property type="entry name" value="U6 SNRNA PHOSPHODIESTERASE 1"/>
    <property type="match status" value="1"/>
</dbReference>
<dbReference type="EMBL" id="GBHO01043454">
    <property type="protein sequence ID" value="JAG00150.1"/>
    <property type="molecule type" value="Transcribed_RNA"/>
</dbReference>
<keyword evidence="4" id="KW-0539">Nucleus</keyword>
<keyword evidence="3" id="KW-0456">Lyase</keyword>
<dbReference type="GO" id="GO:0005634">
    <property type="term" value="C:nucleus"/>
    <property type="evidence" value="ECO:0007669"/>
    <property type="project" value="TreeGrafter"/>
</dbReference>
<protein>
    <recommendedName>
        <fullName evidence="6">U6 snRNA phosphodiesterase 1</fullName>
    </recommendedName>
    <alternativeName>
        <fullName evidence="7">3'-5' RNA exonuclease USB1</fullName>
    </alternativeName>
</protein>
<dbReference type="InterPro" id="IPR027521">
    <property type="entry name" value="Usb1"/>
</dbReference>
<evidence type="ECO:0000256" key="1">
    <source>
        <dbReference type="ARBA" id="ARBA00022722"/>
    </source>
</evidence>
<dbReference type="HAMAP" id="MF_03040">
    <property type="entry name" value="USB1"/>
    <property type="match status" value="1"/>
</dbReference>
<organism evidence="9">
    <name type="scientific">Lygus hesperus</name>
    <name type="common">Western plant bug</name>
    <dbReference type="NCBI Taxonomy" id="30085"/>
    <lineage>
        <taxon>Eukaryota</taxon>
        <taxon>Metazoa</taxon>
        <taxon>Ecdysozoa</taxon>
        <taxon>Arthropoda</taxon>
        <taxon>Hexapoda</taxon>
        <taxon>Insecta</taxon>
        <taxon>Pterygota</taxon>
        <taxon>Neoptera</taxon>
        <taxon>Paraneoptera</taxon>
        <taxon>Hemiptera</taxon>
        <taxon>Heteroptera</taxon>
        <taxon>Panheteroptera</taxon>
        <taxon>Cimicomorpha</taxon>
        <taxon>Miridae</taxon>
        <taxon>Mirini</taxon>
        <taxon>Lygus</taxon>
    </lineage>
</organism>
<dbReference type="GO" id="GO:0016829">
    <property type="term" value="F:lyase activity"/>
    <property type="evidence" value="ECO:0007669"/>
    <property type="project" value="UniProtKB-KW"/>
</dbReference>
<evidence type="ECO:0000256" key="7">
    <source>
        <dbReference type="ARBA" id="ARBA00030030"/>
    </source>
</evidence>
<dbReference type="Gene3D" id="3.90.1140.10">
    <property type="entry name" value="Cyclic phosphodiesterase"/>
    <property type="match status" value="1"/>
</dbReference>
<dbReference type="GO" id="GO:0034477">
    <property type="term" value="P:U6 snRNA 3'-end processing"/>
    <property type="evidence" value="ECO:0007669"/>
    <property type="project" value="InterPro"/>
</dbReference>
<reference evidence="9" key="2">
    <citation type="submission" date="2014-07" db="EMBL/GenBank/DDBJ databases">
        <authorList>
            <person name="Hull J."/>
        </authorList>
    </citation>
    <scope>NUCLEOTIDE SEQUENCE</scope>
</reference>
<keyword evidence="2" id="KW-0378">Hydrolase</keyword>
<feature type="non-terminal residue" evidence="9">
    <location>
        <position position="1"/>
    </location>
</feature>
<comment type="catalytic activity">
    <reaction evidence="5">
        <text>a 3'-end uridylyl-uridine-RNA = a 3'-end 2',3'-cyclophospho-uridine-RNA + uridine</text>
        <dbReference type="Rhea" id="RHEA:46052"/>
        <dbReference type="Rhea" id="RHEA-COMP:17384"/>
        <dbReference type="Rhea" id="RHEA-COMP:17385"/>
        <dbReference type="ChEBI" id="CHEBI:16704"/>
        <dbReference type="ChEBI" id="CHEBI:85643"/>
        <dbReference type="ChEBI" id="CHEBI:85644"/>
    </reaction>
    <physiologicalReaction direction="left-to-right" evidence="5">
        <dbReference type="Rhea" id="RHEA:46053"/>
    </physiologicalReaction>
</comment>
<evidence type="ECO:0000256" key="8">
    <source>
        <dbReference type="SAM" id="MobiDB-lite"/>
    </source>
</evidence>
<evidence type="ECO:0000313" key="9">
    <source>
        <dbReference type="EMBL" id="JAG00150.1"/>
    </source>
</evidence>
<evidence type="ECO:0000256" key="4">
    <source>
        <dbReference type="ARBA" id="ARBA00023242"/>
    </source>
</evidence>
<evidence type="ECO:0000256" key="5">
    <source>
        <dbReference type="ARBA" id="ARBA00029300"/>
    </source>
</evidence>
<gene>
    <name evidence="9" type="ORF">CM83_29313</name>
</gene>
<evidence type="ECO:0000256" key="2">
    <source>
        <dbReference type="ARBA" id="ARBA00022801"/>
    </source>
</evidence>